<gene>
    <name evidence="1" type="ORF">GCM10012284_38170</name>
</gene>
<dbReference type="Proteomes" id="UP000656042">
    <property type="component" value="Unassembled WGS sequence"/>
</dbReference>
<proteinExistence type="predicted"/>
<evidence type="ECO:0008006" key="3">
    <source>
        <dbReference type="Google" id="ProtNLM"/>
    </source>
</evidence>
<comment type="caution">
    <text evidence="1">The sequence shown here is derived from an EMBL/GenBank/DDBJ whole genome shotgun (WGS) entry which is preliminary data.</text>
</comment>
<dbReference type="InterPro" id="IPR035903">
    <property type="entry name" value="HesB-like_dom_sf"/>
</dbReference>
<name>A0A8J3C2H0_9ACTN</name>
<evidence type="ECO:0000313" key="1">
    <source>
        <dbReference type="EMBL" id="GGL00126.1"/>
    </source>
</evidence>
<accession>A0A8J3C2H0</accession>
<dbReference type="EMBL" id="BMMX01000017">
    <property type="protein sequence ID" value="GGL00126.1"/>
    <property type="molecule type" value="Genomic_DNA"/>
</dbReference>
<dbReference type="AlphaFoldDB" id="A0A8J3C2H0"/>
<reference evidence="1" key="1">
    <citation type="journal article" date="2014" name="Int. J. Syst. Evol. Microbiol.">
        <title>Complete genome sequence of Corynebacterium casei LMG S-19264T (=DSM 44701T), isolated from a smear-ripened cheese.</title>
        <authorList>
            <consortium name="US DOE Joint Genome Institute (JGI-PGF)"/>
            <person name="Walter F."/>
            <person name="Albersmeier A."/>
            <person name="Kalinowski J."/>
            <person name="Ruckert C."/>
        </authorList>
    </citation>
    <scope>NUCLEOTIDE SEQUENCE</scope>
    <source>
        <strain evidence="1">CGMCC 4.7299</strain>
    </source>
</reference>
<evidence type="ECO:0000313" key="2">
    <source>
        <dbReference type="Proteomes" id="UP000656042"/>
    </source>
</evidence>
<organism evidence="1 2">
    <name type="scientific">Mangrovihabitans endophyticus</name>
    <dbReference type="NCBI Taxonomy" id="1751298"/>
    <lineage>
        <taxon>Bacteria</taxon>
        <taxon>Bacillati</taxon>
        <taxon>Actinomycetota</taxon>
        <taxon>Actinomycetes</taxon>
        <taxon>Micromonosporales</taxon>
        <taxon>Micromonosporaceae</taxon>
        <taxon>Mangrovihabitans</taxon>
    </lineage>
</organism>
<keyword evidence="2" id="KW-1185">Reference proteome</keyword>
<dbReference type="Gene3D" id="2.60.300.12">
    <property type="entry name" value="HesB-like domain"/>
    <property type="match status" value="1"/>
</dbReference>
<sequence length="94" mass="9247">MLAVTENAAAAIRDITDQQSVPDGAGLRIATDQEAGALTLSLAASPAAGDQVVDASGALLFLDAGAAEILADKALDAAVGNEGAVEFAVAEQPK</sequence>
<dbReference type="RefSeq" id="WP_189080596.1">
    <property type="nucleotide sequence ID" value="NZ_BMMX01000017.1"/>
</dbReference>
<dbReference type="SUPFAM" id="SSF89360">
    <property type="entry name" value="HesB-like domain"/>
    <property type="match status" value="1"/>
</dbReference>
<reference evidence="1" key="2">
    <citation type="submission" date="2020-09" db="EMBL/GenBank/DDBJ databases">
        <authorList>
            <person name="Sun Q."/>
            <person name="Zhou Y."/>
        </authorList>
    </citation>
    <scope>NUCLEOTIDE SEQUENCE</scope>
    <source>
        <strain evidence="1">CGMCC 4.7299</strain>
    </source>
</reference>
<protein>
    <recommendedName>
        <fullName evidence="3">Fe-S cluster assembly iron-binding protein IscA</fullName>
    </recommendedName>
</protein>